<protein>
    <submittedName>
        <fullName evidence="2">Uncharacterized protein</fullName>
    </submittedName>
</protein>
<dbReference type="AlphaFoldDB" id="Q54Z44"/>
<dbReference type="KEGG" id="ddi:DDB_G0277819"/>
<keyword evidence="3" id="KW-1185">Reference proteome</keyword>
<dbReference type="RefSeq" id="XP_642509.1">
    <property type="nucleotide sequence ID" value="XM_637417.1"/>
</dbReference>
<feature type="compositionally biased region" description="Polar residues" evidence="1">
    <location>
        <begin position="1"/>
        <end position="21"/>
    </location>
</feature>
<dbReference type="dictyBase" id="DDB_G0277819"/>
<dbReference type="InParanoid" id="Q54Z44"/>
<feature type="compositionally biased region" description="Low complexity" evidence="1">
    <location>
        <begin position="22"/>
        <end position="39"/>
    </location>
</feature>
<evidence type="ECO:0000313" key="2">
    <source>
        <dbReference type="EMBL" id="EAL68583.1"/>
    </source>
</evidence>
<organism evidence="2 3">
    <name type="scientific">Dictyostelium discoideum</name>
    <name type="common">Social amoeba</name>
    <dbReference type="NCBI Taxonomy" id="44689"/>
    <lineage>
        <taxon>Eukaryota</taxon>
        <taxon>Amoebozoa</taxon>
        <taxon>Evosea</taxon>
        <taxon>Eumycetozoa</taxon>
        <taxon>Dictyostelia</taxon>
        <taxon>Dictyosteliales</taxon>
        <taxon>Dictyosteliaceae</taxon>
        <taxon>Dictyostelium</taxon>
    </lineage>
</organism>
<proteinExistence type="predicted"/>
<gene>
    <name evidence="2" type="ORF">DDB_G0277819</name>
</gene>
<evidence type="ECO:0000256" key="1">
    <source>
        <dbReference type="SAM" id="MobiDB-lite"/>
    </source>
</evidence>
<dbReference type="VEuPathDB" id="AmoebaDB:DDB_G0267252"/>
<dbReference type="PaxDb" id="44689-DDB0218041"/>
<reference evidence="2 3" key="1">
    <citation type="journal article" date="2005" name="Nature">
        <title>The genome of the social amoeba Dictyostelium discoideum.</title>
        <authorList>
            <consortium name="The Dictyostelium discoideum Sequencing Consortium"/>
            <person name="Eichinger L."/>
            <person name="Pachebat J.A."/>
            <person name="Glockner G."/>
            <person name="Rajandream M.A."/>
            <person name="Sucgang R."/>
            <person name="Berriman M."/>
            <person name="Song J."/>
            <person name="Olsen R."/>
            <person name="Szafranski K."/>
            <person name="Xu Q."/>
            <person name="Tunggal B."/>
            <person name="Kummerfeld S."/>
            <person name="Madera M."/>
            <person name="Konfortov B.A."/>
            <person name="Rivero F."/>
            <person name="Bankier A.T."/>
            <person name="Lehmann R."/>
            <person name="Hamlin N."/>
            <person name="Davies R."/>
            <person name="Gaudet P."/>
            <person name="Fey P."/>
            <person name="Pilcher K."/>
            <person name="Chen G."/>
            <person name="Saunders D."/>
            <person name="Sodergren E."/>
            <person name="Davis P."/>
            <person name="Kerhornou A."/>
            <person name="Nie X."/>
            <person name="Hall N."/>
            <person name="Anjard C."/>
            <person name="Hemphill L."/>
            <person name="Bason N."/>
            <person name="Farbrother P."/>
            <person name="Desany B."/>
            <person name="Just E."/>
            <person name="Morio T."/>
            <person name="Rost R."/>
            <person name="Churcher C."/>
            <person name="Cooper J."/>
            <person name="Haydock S."/>
            <person name="van Driessche N."/>
            <person name="Cronin A."/>
            <person name="Goodhead I."/>
            <person name="Muzny D."/>
            <person name="Mourier T."/>
            <person name="Pain A."/>
            <person name="Lu M."/>
            <person name="Harper D."/>
            <person name="Lindsay R."/>
            <person name="Hauser H."/>
            <person name="James K."/>
            <person name="Quiles M."/>
            <person name="Madan Babu M."/>
            <person name="Saito T."/>
            <person name="Buchrieser C."/>
            <person name="Wardroper A."/>
            <person name="Felder M."/>
            <person name="Thangavelu M."/>
            <person name="Johnson D."/>
            <person name="Knights A."/>
            <person name="Loulseged H."/>
            <person name="Mungall K."/>
            <person name="Oliver K."/>
            <person name="Price C."/>
            <person name="Quail M.A."/>
            <person name="Urushihara H."/>
            <person name="Hernandez J."/>
            <person name="Rabbinowitsch E."/>
            <person name="Steffen D."/>
            <person name="Sanders M."/>
            <person name="Ma J."/>
            <person name="Kohara Y."/>
            <person name="Sharp S."/>
            <person name="Simmonds M."/>
            <person name="Spiegler S."/>
            <person name="Tivey A."/>
            <person name="Sugano S."/>
            <person name="White B."/>
            <person name="Walker D."/>
            <person name="Woodward J."/>
            <person name="Winckler T."/>
            <person name="Tanaka Y."/>
            <person name="Shaulsky G."/>
            <person name="Schleicher M."/>
            <person name="Weinstock G."/>
            <person name="Rosenthal A."/>
            <person name="Cox E.C."/>
            <person name="Chisholm R.L."/>
            <person name="Gibbs R."/>
            <person name="Loomis W.F."/>
            <person name="Platzer M."/>
            <person name="Kay R.R."/>
            <person name="Williams J."/>
            <person name="Dear P.H."/>
            <person name="Noegel A.A."/>
            <person name="Barrell B."/>
            <person name="Kuspa A."/>
        </authorList>
    </citation>
    <scope>NUCLEOTIDE SEQUENCE [LARGE SCALE GENOMIC DNA]</scope>
    <source>
        <strain evidence="2 3">AX4</strain>
    </source>
</reference>
<dbReference type="HOGENOM" id="CLU_1087497_0_0_1"/>
<sequence length="256" mass="28857">MTHNNSASFETPNRSGNYVNRSSLTSPTSPITPIPSLILNQTDTSIGPQRTVRRQQRPQRPNASHPPTTNIVEKILVYETLHRNCVSQYYATGKISSRFIRTCILNAGGTNSNENKVVLSKLVKWVNNKRGNTRIKALNTIRLLVRNKVEQFSELLSQVPALMEYESITPFDLATLIIDTVTLEAFDSDPFVKFLVSQCFTIEEKEWYSGSKPLISLIVKALRGVSQKFIDSPDELTYTEKVAFEFTSIPLYAPLN</sequence>
<feature type="region of interest" description="Disordered" evidence="1">
    <location>
        <begin position="1"/>
        <end position="68"/>
    </location>
</feature>
<dbReference type="GeneID" id="8621220"/>
<accession>Q54Z44</accession>
<dbReference type="PhylomeDB" id="Q54Z44"/>
<evidence type="ECO:0000313" key="3">
    <source>
        <dbReference type="Proteomes" id="UP000002195"/>
    </source>
</evidence>
<name>Q54Z44_DICDI</name>
<comment type="caution">
    <text evidence="2">The sequence shown here is derived from an EMBL/GenBank/DDBJ whole genome shotgun (WGS) entry which is preliminary data.</text>
</comment>
<dbReference type="Proteomes" id="UP000002195">
    <property type="component" value="Unassembled WGS sequence"/>
</dbReference>
<dbReference type="EMBL" id="AAFI02000022">
    <property type="protein sequence ID" value="EAL68583.1"/>
    <property type="molecule type" value="Genomic_DNA"/>
</dbReference>